<sequence length="107" mass="11558">MLMLHIVVAAPAADADAILWPGLRQDKLLIFCIFCPDAATNAGEEESFAWLVCCCCCCELLPSPPHSPGGSTFLLVQLPRFIHIQDTVVIGSPSGLGLGTRNSDWRF</sequence>
<dbReference type="AlphaFoldDB" id="A0A2M4B7K5"/>
<keyword evidence="1" id="KW-0732">Signal</keyword>
<feature type="signal peptide" evidence="1">
    <location>
        <begin position="1"/>
        <end position="17"/>
    </location>
</feature>
<name>A0A2M4B7K5_9DIPT</name>
<reference evidence="2" key="1">
    <citation type="submission" date="2018-01" db="EMBL/GenBank/DDBJ databases">
        <title>An insight into the sialome of Amazonian anophelines.</title>
        <authorList>
            <person name="Ribeiro J.M."/>
            <person name="Scarpassa V."/>
            <person name="Calvo E."/>
        </authorList>
    </citation>
    <scope>NUCLEOTIDE SEQUENCE</scope>
    <source>
        <tissue evidence="2">Salivary glands</tissue>
    </source>
</reference>
<accession>A0A2M4B7K5</accession>
<organism evidence="2">
    <name type="scientific">Anopheles triannulatus</name>
    <dbReference type="NCBI Taxonomy" id="58253"/>
    <lineage>
        <taxon>Eukaryota</taxon>
        <taxon>Metazoa</taxon>
        <taxon>Ecdysozoa</taxon>
        <taxon>Arthropoda</taxon>
        <taxon>Hexapoda</taxon>
        <taxon>Insecta</taxon>
        <taxon>Pterygota</taxon>
        <taxon>Neoptera</taxon>
        <taxon>Endopterygota</taxon>
        <taxon>Diptera</taxon>
        <taxon>Nematocera</taxon>
        <taxon>Culicoidea</taxon>
        <taxon>Culicidae</taxon>
        <taxon>Anophelinae</taxon>
        <taxon>Anopheles</taxon>
    </lineage>
</organism>
<evidence type="ECO:0000313" key="2">
    <source>
        <dbReference type="EMBL" id="MBW48798.1"/>
    </source>
</evidence>
<proteinExistence type="predicted"/>
<dbReference type="EMBL" id="GGFK01015477">
    <property type="protein sequence ID" value="MBW48798.1"/>
    <property type="molecule type" value="Transcribed_RNA"/>
</dbReference>
<feature type="chain" id="PRO_5014999109" evidence="1">
    <location>
        <begin position="18"/>
        <end position="107"/>
    </location>
</feature>
<evidence type="ECO:0000256" key="1">
    <source>
        <dbReference type="SAM" id="SignalP"/>
    </source>
</evidence>
<protein>
    <submittedName>
        <fullName evidence="2">Putative secreted protein</fullName>
    </submittedName>
</protein>